<keyword evidence="9" id="KW-0408">Iron</keyword>
<evidence type="ECO:0000256" key="10">
    <source>
        <dbReference type="ARBA" id="ARBA00033171"/>
    </source>
</evidence>
<dbReference type="InterPro" id="IPR027939">
    <property type="entry name" value="NMT1/THI5"/>
</dbReference>
<feature type="transmembrane region" description="Helical" evidence="12">
    <location>
        <begin position="334"/>
        <end position="355"/>
    </location>
</feature>
<dbReference type="SUPFAM" id="SSF53850">
    <property type="entry name" value="Periplasmic binding protein-like II"/>
    <property type="match status" value="1"/>
</dbReference>
<gene>
    <name evidence="14" type="ORF">DSLASN_42540</name>
</gene>
<evidence type="ECO:0000256" key="12">
    <source>
        <dbReference type="SAM" id="Phobius"/>
    </source>
</evidence>
<evidence type="ECO:0000256" key="2">
    <source>
        <dbReference type="ARBA" id="ARBA00004948"/>
    </source>
</evidence>
<evidence type="ECO:0000313" key="15">
    <source>
        <dbReference type="Proteomes" id="UP001320148"/>
    </source>
</evidence>
<dbReference type="RefSeq" id="WP_236890006.1">
    <property type="nucleotide sequence ID" value="NZ_AP024488.1"/>
</dbReference>
<keyword evidence="12" id="KW-0812">Transmembrane</keyword>
<comment type="pathway">
    <text evidence="2">Cofactor biosynthesis; thiamine diphosphate biosynthesis.</text>
</comment>
<evidence type="ECO:0000256" key="11">
    <source>
        <dbReference type="ARBA" id="ARBA00048179"/>
    </source>
</evidence>
<organism evidence="14 15">
    <name type="scientific">Desulfoluna limicola</name>
    <dbReference type="NCBI Taxonomy" id="2810562"/>
    <lineage>
        <taxon>Bacteria</taxon>
        <taxon>Pseudomonadati</taxon>
        <taxon>Thermodesulfobacteriota</taxon>
        <taxon>Desulfobacteria</taxon>
        <taxon>Desulfobacterales</taxon>
        <taxon>Desulfolunaceae</taxon>
        <taxon>Desulfoluna</taxon>
    </lineage>
</organism>
<evidence type="ECO:0000256" key="8">
    <source>
        <dbReference type="ARBA" id="ARBA00022977"/>
    </source>
</evidence>
<dbReference type="Proteomes" id="UP001320148">
    <property type="component" value="Chromosome"/>
</dbReference>
<accession>A0ABN6F892</accession>
<keyword evidence="5" id="KW-0808">Transferase</keyword>
<protein>
    <recommendedName>
        <fullName evidence="10">Thiamine pyrimidine synthase</fullName>
    </recommendedName>
</protein>
<keyword evidence="12" id="KW-1133">Transmembrane helix</keyword>
<keyword evidence="15" id="KW-1185">Reference proteome</keyword>
<evidence type="ECO:0000256" key="4">
    <source>
        <dbReference type="ARBA" id="ARBA00011738"/>
    </source>
</evidence>
<comment type="subunit">
    <text evidence="4">Homodimer.</text>
</comment>
<evidence type="ECO:0000256" key="3">
    <source>
        <dbReference type="ARBA" id="ARBA00009406"/>
    </source>
</evidence>
<sequence>MPDLLKYIVRFGQTLLLGALCVFMGPLSARALESVSLQLHWTHEIEFAGFYAALEKGFYEEEGLDVALLEGGPGVQAPVRAVVAGKATYGVAGSELLLCRLKGEPVVALAPIFQHSAAVVLTREGSGIFSPQDFAGRRIEMGGKSSDAEIWAMIQAEGLEEDQFTRVSSTFTLEPFMEDRVDAISAYVTSQPYVLLQKKVPYRVIRPIHYGIDFYGITLFTSEAEGENHPDRVRRLVRASLKGWRYVFENPEEIIELVLERYSTGPYRHPREQLAFELEEMRRLILPKLVEIGHMNEGRWQHIADTFVRIGLAEPGYDLEGFIYRDTPPAQFFWSHWGVKAGGMALLLAIGRAFWLGSYNRRMRAEISRRIQGEAEREELITELTKALDEVRELNGLLPICSSCLKIRNDTGYWEKLESYIESHTKARFSHGICNDCMKERYPYLFDEEEAEGETEDLYSRESGTLP</sequence>
<evidence type="ECO:0000313" key="14">
    <source>
        <dbReference type="EMBL" id="BCS98622.1"/>
    </source>
</evidence>
<evidence type="ECO:0000259" key="13">
    <source>
        <dbReference type="Pfam" id="PF09084"/>
    </source>
</evidence>
<dbReference type="Gene3D" id="3.40.190.10">
    <property type="entry name" value="Periplasmic binding protein-like II"/>
    <property type="match status" value="2"/>
</dbReference>
<evidence type="ECO:0000256" key="6">
    <source>
        <dbReference type="ARBA" id="ARBA00022723"/>
    </source>
</evidence>
<comment type="catalytic activity">
    <reaction evidence="11">
        <text>N(6)-(pyridoxal phosphate)-L-lysyl-[4-amino-5-hydroxymethyl-2-methylpyrimidine phosphate synthase] + L-histidyl-[4-amino-5-hydroxymethyl-2-methylpyrimidine phosphate synthase] + 2 Fe(3+) + 4 H2O = L-lysyl-[4-amino-5-hydroxymethyl-2-methylpyrimidine phosphate synthase] + (2S)-2-amino-5-hydroxy-4-oxopentanoyl-[4-amino-5-hydroxymethyl-2-methylpyrimidine phosphate synthase] + 4-amino-2-methyl-5-(phosphooxymethyl)pyrimidine + 3-oxopropanoate + 2 Fe(2+) + 2 H(+)</text>
        <dbReference type="Rhea" id="RHEA:65756"/>
        <dbReference type="Rhea" id="RHEA-COMP:16892"/>
        <dbReference type="Rhea" id="RHEA-COMP:16893"/>
        <dbReference type="Rhea" id="RHEA-COMP:16894"/>
        <dbReference type="Rhea" id="RHEA-COMP:16895"/>
        <dbReference type="ChEBI" id="CHEBI:15377"/>
        <dbReference type="ChEBI" id="CHEBI:15378"/>
        <dbReference type="ChEBI" id="CHEBI:29033"/>
        <dbReference type="ChEBI" id="CHEBI:29034"/>
        <dbReference type="ChEBI" id="CHEBI:29969"/>
        <dbReference type="ChEBI" id="CHEBI:29979"/>
        <dbReference type="ChEBI" id="CHEBI:33190"/>
        <dbReference type="ChEBI" id="CHEBI:58354"/>
        <dbReference type="ChEBI" id="CHEBI:143915"/>
        <dbReference type="ChEBI" id="CHEBI:157692"/>
    </reaction>
    <physiologicalReaction direction="left-to-right" evidence="11">
        <dbReference type="Rhea" id="RHEA:65757"/>
    </physiologicalReaction>
</comment>
<evidence type="ECO:0000256" key="1">
    <source>
        <dbReference type="ARBA" id="ARBA00003469"/>
    </source>
</evidence>
<dbReference type="Pfam" id="PF09084">
    <property type="entry name" value="NMT1"/>
    <property type="match status" value="1"/>
</dbReference>
<evidence type="ECO:0000256" key="5">
    <source>
        <dbReference type="ARBA" id="ARBA00022679"/>
    </source>
</evidence>
<evidence type="ECO:0000256" key="9">
    <source>
        <dbReference type="ARBA" id="ARBA00023004"/>
    </source>
</evidence>
<keyword evidence="8" id="KW-0784">Thiamine biosynthesis</keyword>
<dbReference type="PANTHER" id="PTHR31528:SF1">
    <property type="entry name" value="4-AMINO-5-HYDROXYMETHYL-2-METHYLPYRIMIDINE PHOSPHATE SYNTHASE THI11-RELATED"/>
    <property type="match status" value="1"/>
</dbReference>
<comment type="function">
    <text evidence="1">Responsible for the formation of the pyrimidine heterocycle in the thiamine biosynthesis pathway. Catalyzes the formation of hydroxymethylpyrimidine phosphate (HMP-P) from histidine and pyridoxal phosphate (PLP). The protein uses PLP and the active site histidine to form HMP-P, generating an inactive enzyme. The enzyme can only undergo a single turnover, which suggests it is a suicide enzyme.</text>
</comment>
<keyword evidence="12" id="KW-0472">Membrane</keyword>
<reference evidence="14 15" key="1">
    <citation type="submission" date="2021-02" db="EMBL/GenBank/DDBJ databases">
        <title>Complete genome of Desulfoluna sp. strain ASN36.</title>
        <authorList>
            <person name="Takahashi A."/>
            <person name="Kojima H."/>
            <person name="Fukui M."/>
        </authorList>
    </citation>
    <scope>NUCLEOTIDE SEQUENCE [LARGE SCALE GENOMIC DNA]</scope>
    <source>
        <strain evidence="14 15">ASN36</strain>
    </source>
</reference>
<dbReference type="InterPro" id="IPR015168">
    <property type="entry name" value="SsuA/THI5"/>
</dbReference>
<dbReference type="EMBL" id="AP024488">
    <property type="protein sequence ID" value="BCS98622.1"/>
    <property type="molecule type" value="Genomic_DNA"/>
</dbReference>
<keyword evidence="6" id="KW-0479">Metal-binding</keyword>
<evidence type="ECO:0000256" key="7">
    <source>
        <dbReference type="ARBA" id="ARBA00022898"/>
    </source>
</evidence>
<feature type="domain" description="SsuA/THI5-like" evidence="13">
    <location>
        <begin position="46"/>
        <end position="253"/>
    </location>
</feature>
<keyword evidence="7" id="KW-0663">Pyridoxal phosphate</keyword>
<comment type="similarity">
    <text evidence="3">Belongs to the NMT1/THI5 family.</text>
</comment>
<proteinExistence type="inferred from homology"/>
<name>A0ABN6F892_9BACT</name>
<dbReference type="PANTHER" id="PTHR31528">
    <property type="entry name" value="4-AMINO-5-HYDROXYMETHYL-2-METHYLPYRIMIDINE PHOSPHATE SYNTHASE THI11-RELATED"/>
    <property type="match status" value="1"/>
</dbReference>